<gene>
    <name evidence="4" type="ORF">BACCAP_02531</name>
</gene>
<keyword evidence="5" id="KW-1185">Reference proteome</keyword>
<feature type="signal peptide" evidence="2">
    <location>
        <begin position="1"/>
        <end position="27"/>
    </location>
</feature>
<evidence type="ECO:0000256" key="2">
    <source>
        <dbReference type="SAM" id="SignalP"/>
    </source>
</evidence>
<evidence type="ECO:0000256" key="1">
    <source>
        <dbReference type="ARBA" id="ARBA00022737"/>
    </source>
</evidence>
<dbReference type="EMBL" id="AAXG02000015">
    <property type="protein sequence ID" value="EDM99794.1"/>
    <property type="molecule type" value="Genomic_DNA"/>
</dbReference>
<feature type="chain" id="PRO_5002700852" description="SLH domain-containing protein" evidence="2">
    <location>
        <begin position="28"/>
        <end position="803"/>
    </location>
</feature>
<dbReference type="eggNOG" id="COG3858">
    <property type="taxonomic scope" value="Bacteria"/>
</dbReference>
<protein>
    <recommendedName>
        <fullName evidence="3">SLH domain-containing protein</fullName>
    </recommendedName>
</protein>
<feature type="domain" description="SLH" evidence="3">
    <location>
        <begin position="32"/>
        <end position="95"/>
    </location>
</feature>
<dbReference type="Proteomes" id="UP000003639">
    <property type="component" value="Unassembled WGS sequence"/>
</dbReference>
<dbReference type="AlphaFoldDB" id="A6NWD7"/>
<accession>A6NWD7</accession>
<dbReference type="PROSITE" id="PS51272">
    <property type="entry name" value="SLH"/>
    <property type="match status" value="2"/>
</dbReference>
<dbReference type="STRING" id="411467.BACCAP_02531"/>
<feature type="domain" description="SLH" evidence="3">
    <location>
        <begin position="96"/>
        <end position="171"/>
    </location>
</feature>
<keyword evidence="2" id="KW-0732">Signal</keyword>
<reference evidence="4 5" key="2">
    <citation type="submission" date="2007-06" db="EMBL/GenBank/DDBJ databases">
        <title>Draft genome sequence of Pseudoflavonifractor capillosus ATCC 29799.</title>
        <authorList>
            <person name="Sudarsanam P."/>
            <person name="Ley R."/>
            <person name="Guruge J."/>
            <person name="Turnbaugh P.J."/>
            <person name="Mahowald M."/>
            <person name="Liep D."/>
            <person name="Gordon J."/>
        </authorList>
    </citation>
    <scope>NUCLEOTIDE SEQUENCE [LARGE SCALE GENOMIC DNA]</scope>
    <source>
        <strain evidence="4 5">ATCC 29799</strain>
    </source>
</reference>
<dbReference type="Pfam" id="PF00395">
    <property type="entry name" value="SLH"/>
    <property type="match status" value="2"/>
</dbReference>
<evidence type="ECO:0000259" key="3">
    <source>
        <dbReference type="PROSITE" id="PS51272"/>
    </source>
</evidence>
<evidence type="ECO:0000313" key="5">
    <source>
        <dbReference type="Proteomes" id="UP000003639"/>
    </source>
</evidence>
<evidence type="ECO:0000313" key="4">
    <source>
        <dbReference type="EMBL" id="EDM99794.1"/>
    </source>
</evidence>
<reference evidence="4 5" key="1">
    <citation type="submission" date="2007-04" db="EMBL/GenBank/DDBJ databases">
        <authorList>
            <person name="Fulton L."/>
            <person name="Clifton S."/>
            <person name="Fulton B."/>
            <person name="Xu J."/>
            <person name="Minx P."/>
            <person name="Pepin K.H."/>
            <person name="Johnson M."/>
            <person name="Thiruvilangam P."/>
            <person name="Bhonagiri V."/>
            <person name="Nash W.E."/>
            <person name="Mardis E.R."/>
            <person name="Wilson R.K."/>
        </authorList>
    </citation>
    <scope>NUCLEOTIDE SEQUENCE [LARGE SCALE GENOMIC DNA]</scope>
    <source>
        <strain evidence="4 5">ATCC 29799</strain>
    </source>
</reference>
<dbReference type="InterPro" id="IPR001119">
    <property type="entry name" value="SLH_dom"/>
</dbReference>
<sequence length="803" mass="84623">MKIKRFLAGLLAAALVCGLMVVVPASAATGGTSTSGFTDITDPAVAEAAEVLRLLGVVNGTGGTSFNPGGTLTRAEFCKMAIEIMGKGEEASAQMNRTIFLDVKGDHWARGYINLAASTRLGATEEGGGGEMLMVGVGDGTFRPNQTITFAEAVTIMMRILGYTASDVASGSSWYSGYLSSAAVIGLTDGVSLTWNSTITRGQTAILFENMLYTNPKGSETPYLTQLGGSITDEAVIISLDATAADGTASCILTTGSADPYKTNHVPFDSTLAGARAKLVLDKNSKVIAIMPSEGGTQRATSVVSAEINSVTVSGGEKLDVPPTTTVYRKSGETTYKDIYLNLKTGSPLVLHYGVTGKLEYLYLPSTQAAEEAAVAKATGSGNPFASLVGNDTGYQIVKNGLPATLSDIRQYDVATYDKASKTLYVSDLRLTGVYENVSPSPATPLTVTMMDATFPVLSSAYSDLASFKIGDVITLLLTSDGQVAGAVSPSVAKSTTVGVVEEITSEGNEETGTPATAKIVPLFKIRNTEGDFVTFSGSIPYYGKEALKLQGQLVTVSSSKLGMLSLSRLSSSGASGALDVNARTLGSDKLADNVVLYERVGNGKPEEITMEQLTRTTVPADKISYVGKDYAGRVNFIVFDDVTGDQYTYGFAKKGTVTGEKNQVFFYNTSVSVEIGKDQYSEELITGAPIKDGDLVGIAASLDQISGCYKLSDWVALKAVENVPRSAFEMNEYVDSEGKAPIGTVTTRDMVLPIAGNVICYNKTTKSWFTSLDEARAYSDTLTVYYDRAPQEGGKVRLVVVG</sequence>
<keyword evidence="1" id="KW-0677">Repeat</keyword>
<comment type="caution">
    <text evidence="4">The sequence shown here is derived from an EMBL/GenBank/DDBJ whole genome shotgun (WGS) entry which is preliminary data.</text>
</comment>
<name>A6NWD7_9FIRM</name>
<organism evidence="4 5">
    <name type="scientific">Pseudoflavonifractor capillosus ATCC 29799</name>
    <dbReference type="NCBI Taxonomy" id="411467"/>
    <lineage>
        <taxon>Bacteria</taxon>
        <taxon>Bacillati</taxon>
        <taxon>Bacillota</taxon>
        <taxon>Clostridia</taxon>
        <taxon>Eubacteriales</taxon>
        <taxon>Oscillospiraceae</taxon>
        <taxon>Pseudoflavonifractor</taxon>
    </lineage>
</organism>
<dbReference type="RefSeq" id="WP_006573061.1">
    <property type="nucleotide sequence ID" value="NZ_AAXG02000015.1"/>
</dbReference>
<proteinExistence type="predicted"/>
<dbReference type="OrthoDB" id="1706086at2"/>